<evidence type="ECO:0000313" key="3">
    <source>
        <dbReference type="Proteomes" id="UP001154282"/>
    </source>
</evidence>
<protein>
    <submittedName>
        <fullName evidence="2">Uncharacterized protein</fullName>
    </submittedName>
</protein>
<comment type="caution">
    <text evidence="2">The sequence shown here is derived from an EMBL/GenBank/DDBJ whole genome shotgun (WGS) entry which is preliminary data.</text>
</comment>
<accession>A0AAV0S1U7</accession>
<feature type="region of interest" description="Disordered" evidence="1">
    <location>
        <begin position="1"/>
        <end position="49"/>
    </location>
</feature>
<sequence length="115" mass="12645">MLSHVRLQQPRLAAVRRSQRPGPDHPQIRHRQCHGGAQIRRGPRGGARCGPRVEGGPHELLVVVLGRGGLVQQRADGARRGSAVGQLRREDRRRRREELPRDDGGRKGVRAVGGG</sequence>
<evidence type="ECO:0000313" key="2">
    <source>
        <dbReference type="EMBL" id="CAI0625918.1"/>
    </source>
</evidence>
<dbReference type="EMBL" id="CAMGYJ010000011">
    <property type="protein sequence ID" value="CAI0625918.1"/>
    <property type="molecule type" value="Genomic_DNA"/>
</dbReference>
<dbReference type="Proteomes" id="UP001154282">
    <property type="component" value="Unassembled WGS sequence"/>
</dbReference>
<feature type="compositionally biased region" description="Basic and acidic residues" evidence="1">
    <location>
        <begin position="96"/>
        <end position="106"/>
    </location>
</feature>
<organism evidence="2 3">
    <name type="scientific">Linum tenue</name>
    <dbReference type="NCBI Taxonomy" id="586396"/>
    <lineage>
        <taxon>Eukaryota</taxon>
        <taxon>Viridiplantae</taxon>
        <taxon>Streptophyta</taxon>
        <taxon>Embryophyta</taxon>
        <taxon>Tracheophyta</taxon>
        <taxon>Spermatophyta</taxon>
        <taxon>Magnoliopsida</taxon>
        <taxon>eudicotyledons</taxon>
        <taxon>Gunneridae</taxon>
        <taxon>Pentapetalae</taxon>
        <taxon>rosids</taxon>
        <taxon>fabids</taxon>
        <taxon>Malpighiales</taxon>
        <taxon>Linaceae</taxon>
        <taxon>Linum</taxon>
    </lineage>
</organism>
<gene>
    <name evidence="2" type="ORF">LITE_LOCUS50634</name>
</gene>
<feature type="region of interest" description="Disordered" evidence="1">
    <location>
        <begin position="74"/>
        <end position="115"/>
    </location>
</feature>
<reference evidence="2" key="1">
    <citation type="submission" date="2022-08" db="EMBL/GenBank/DDBJ databases">
        <authorList>
            <person name="Gutierrez-Valencia J."/>
        </authorList>
    </citation>
    <scope>NUCLEOTIDE SEQUENCE</scope>
</reference>
<evidence type="ECO:0000256" key="1">
    <source>
        <dbReference type="SAM" id="MobiDB-lite"/>
    </source>
</evidence>
<dbReference type="AlphaFoldDB" id="A0AAV0S1U7"/>
<name>A0AAV0S1U7_9ROSI</name>
<keyword evidence="3" id="KW-1185">Reference proteome</keyword>
<proteinExistence type="predicted"/>